<dbReference type="PANTHER" id="PTHR47978">
    <property type="match status" value="1"/>
</dbReference>
<keyword evidence="5" id="KW-0418">Kinase</keyword>
<dbReference type="InterPro" id="IPR057263">
    <property type="entry name" value="COR-B"/>
</dbReference>
<proteinExistence type="predicted"/>
<evidence type="ECO:0000256" key="5">
    <source>
        <dbReference type="ARBA" id="ARBA00022777"/>
    </source>
</evidence>
<comment type="caution">
    <text evidence="12">The sequence shown here is derived from an EMBL/GenBank/DDBJ whole genome shotgun (WGS) entry which is preliminary data.</text>
</comment>
<keyword evidence="6" id="KW-0067">ATP-binding</keyword>
<evidence type="ECO:0000256" key="2">
    <source>
        <dbReference type="ARBA" id="ARBA00022679"/>
    </source>
</evidence>
<evidence type="ECO:0000256" key="8">
    <source>
        <dbReference type="ARBA" id="ARBA00047899"/>
    </source>
</evidence>
<keyword evidence="7" id="KW-0342">GTP-binding</keyword>
<dbReference type="Pfam" id="PF08477">
    <property type="entry name" value="Roc"/>
    <property type="match status" value="1"/>
</dbReference>
<keyword evidence="4" id="KW-0547">Nucleotide-binding</keyword>
<organism evidence="12 13">
    <name type="scientific">Allocatelliglobosispora scoriae</name>
    <dbReference type="NCBI Taxonomy" id="643052"/>
    <lineage>
        <taxon>Bacteria</taxon>
        <taxon>Bacillati</taxon>
        <taxon>Actinomycetota</taxon>
        <taxon>Actinomycetes</taxon>
        <taxon>Micromonosporales</taxon>
        <taxon>Micromonosporaceae</taxon>
        <taxon>Allocatelliglobosispora</taxon>
    </lineage>
</organism>
<dbReference type="InterPro" id="IPR032171">
    <property type="entry name" value="COR-A"/>
</dbReference>
<evidence type="ECO:0000256" key="10">
    <source>
        <dbReference type="SAM" id="MobiDB-lite"/>
    </source>
</evidence>
<evidence type="ECO:0000313" key="12">
    <source>
        <dbReference type="EMBL" id="MBB5866955.1"/>
    </source>
</evidence>
<keyword evidence="2" id="KW-0808">Transferase</keyword>
<dbReference type="GO" id="GO:0016301">
    <property type="term" value="F:kinase activity"/>
    <property type="evidence" value="ECO:0007669"/>
    <property type="project" value="UniProtKB-KW"/>
</dbReference>
<dbReference type="Pfam" id="PF25497">
    <property type="entry name" value="COR-B"/>
    <property type="match status" value="1"/>
</dbReference>
<accession>A0A841BH45</accession>
<evidence type="ECO:0000256" key="6">
    <source>
        <dbReference type="ARBA" id="ARBA00022840"/>
    </source>
</evidence>
<dbReference type="PRINTS" id="PR00449">
    <property type="entry name" value="RASTRNSFRMNG"/>
</dbReference>
<evidence type="ECO:0000259" key="11">
    <source>
        <dbReference type="PROSITE" id="PS51424"/>
    </source>
</evidence>
<sequence length="802" mass="89292">MTLTRRQAAGLNARANPLAPEIQAAYLDGANELSDFLELLRDDGAVIREAKLVLVGEGDVGKSSLLAAMCREEWNEGRSSTHGVEIKSVTVQDDGEVPLVLNGWDFGGQPQYRSTHQLHFTAPAVYAVVWNPRRGPEVSKVDYWINLIKNRVGDSARIHVVATHAEHDDRGPWIDENALADRFGPMICGFHHIDSHTGQGVDGLVAAIAATANDLPHSRRRYPRTWSRLLKAFREGKDAYLTYHDYEVRAIAEGLTATGARSLARNANALGYWIHDDSDDEHSLVIFKPDWLSKAIGRAFEAPEANAHYGLISLERLSHAWTHPPRPDEDVYPPALHPVFRHLMQKFDISYQVTPSNPHQEPEVLITQLVPSRRPPLTAWTDYEPELSTMTRYCEVVEADTGNRFIPEGFVYQLIARFHRYSLGRDDHTASVHWQNGMVLDAGRYGRALITVSDQRITIAVRAAWPSYLLDRLTGDICDHLSFWRGLAVKVFLTCGGDCPGNRAGHGRFESQAVLNSKRQGVALTPCQTCSALRNVDELMHGVTAGMDPNVNRFAAAVAEILQPQFAQATDTINRHSSAIAAKVGEEADATRAAISQAEVGYRSLIRSLDEPARNGPRLMTIAPVGQRALRRRITTVTIRVTLWCEHSRLPLHVLDGNGTTGVYDIETPRKWLVNARPWLRATSFVLRTLLPVAIGELDIALDGDARWTSLAEHLKSAEKALEASTDIVGQTGPEAGRDQDLQRVSGPNAGPGEPDQALLRTLHQILGERDPSFAGMHRVQERERYLWVHRRFAGEYEYRES</sequence>
<keyword evidence="13" id="KW-1185">Reference proteome</keyword>
<dbReference type="Proteomes" id="UP000587527">
    <property type="component" value="Unassembled WGS sequence"/>
</dbReference>
<evidence type="ECO:0000256" key="4">
    <source>
        <dbReference type="ARBA" id="ARBA00022741"/>
    </source>
</evidence>
<dbReference type="InterPro" id="IPR020859">
    <property type="entry name" value="ROC"/>
</dbReference>
<evidence type="ECO:0000256" key="1">
    <source>
        <dbReference type="ARBA" id="ARBA00012513"/>
    </source>
</evidence>
<comment type="catalytic activity">
    <reaction evidence="8">
        <text>L-threonyl-[protein] + ATP = O-phospho-L-threonyl-[protein] + ADP + H(+)</text>
        <dbReference type="Rhea" id="RHEA:46608"/>
        <dbReference type="Rhea" id="RHEA-COMP:11060"/>
        <dbReference type="Rhea" id="RHEA-COMP:11605"/>
        <dbReference type="ChEBI" id="CHEBI:15378"/>
        <dbReference type="ChEBI" id="CHEBI:30013"/>
        <dbReference type="ChEBI" id="CHEBI:30616"/>
        <dbReference type="ChEBI" id="CHEBI:61977"/>
        <dbReference type="ChEBI" id="CHEBI:456216"/>
        <dbReference type="EC" id="2.7.11.1"/>
    </reaction>
</comment>
<dbReference type="InterPro" id="IPR027417">
    <property type="entry name" value="P-loop_NTPase"/>
</dbReference>
<dbReference type="AlphaFoldDB" id="A0A841BH45"/>
<name>A0A841BH45_9ACTN</name>
<keyword evidence="3" id="KW-0677">Repeat</keyword>
<evidence type="ECO:0000256" key="9">
    <source>
        <dbReference type="ARBA" id="ARBA00048679"/>
    </source>
</evidence>
<feature type="domain" description="Roc" evidence="11">
    <location>
        <begin position="43"/>
        <end position="229"/>
    </location>
</feature>
<protein>
    <recommendedName>
        <fullName evidence="1">non-specific serine/threonine protein kinase</fullName>
        <ecNumber evidence="1">2.7.11.1</ecNumber>
    </recommendedName>
</protein>
<dbReference type="EC" id="2.7.11.1" evidence="1"/>
<reference evidence="12 13" key="1">
    <citation type="submission" date="2020-08" db="EMBL/GenBank/DDBJ databases">
        <title>Sequencing the genomes of 1000 actinobacteria strains.</title>
        <authorList>
            <person name="Klenk H.-P."/>
        </authorList>
    </citation>
    <scope>NUCLEOTIDE SEQUENCE [LARGE SCALE GENOMIC DNA]</scope>
    <source>
        <strain evidence="12 13">DSM 45362</strain>
    </source>
</reference>
<dbReference type="GO" id="GO:0005524">
    <property type="term" value="F:ATP binding"/>
    <property type="evidence" value="ECO:0007669"/>
    <property type="project" value="UniProtKB-KW"/>
</dbReference>
<comment type="catalytic activity">
    <reaction evidence="9">
        <text>L-seryl-[protein] + ATP = O-phospho-L-seryl-[protein] + ADP + H(+)</text>
        <dbReference type="Rhea" id="RHEA:17989"/>
        <dbReference type="Rhea" id="RHEA-COMP:9863"/>
        <dbReference type="Rhea" id="RHEA-COMP:11604"/>
        <dbReference type="ChEBI" id="CHEBI:15378"/>
        <dbReference type="ChEBI" id="CHEBI:29999"/>
        <dbReference type="ChEBI" id="CHEBI:30616"/>
        <dbReference type="ChEBI" id="CHEBI:83421"/>
        <dbReference type="ChEBI" id="CHEBI:456216"/>
        <dbReference type="EC" id="2.7.11.1"/>
    </reaction>
</comment>
<gene>
    <name evidence="12" type="ORF">F4553_000334</name>
</gene>
<dbReference type="RefSeq" id="WP_184831163.1">
    <property type="nucleotide sequence ID" value="NZ_JACHMN010000001.1"/>
</dbReference>
<dbReference type="SUPFAM" id="SSF52540">
    <property type="entry name" value="P-loop containing nucleoside triphosphate hydrolases"/>
    <property type="match status" value="1"/>
</dbReference>
<evidence type="ECO:0000313" key="13">
    <source>
        <dbReference type="Proteomes" id="UP000587527"/>
    </source>
</evidence>
<feature type="region of interest" description="Disordered" evidence="10">
    <location>
        <begin position="730"/>
        <end position="755"/>
    </location>
</feature>
<evidence type="ECO:0000256" key="3">
    <source>
        <dbReference type="ARBA" id="ARBA00022737"/>
    </source>
</evidence>
<dbReference type="EMBL" id="JACHMN010000001">
    <property type="protein sequence ID" value="MBB5866955.1"/>
    <property type="molecule type" value="Genomic_DNA"/>
</dbReference>
<dbReference type="Gene3D" id="3.40.50.300">
    <property type="entry name" value="P-loop containing nucleotide triphosphate hydrolases"/>
    <property type="match status" value="1"/>
</dbReference>
<dbReference type="PROSITE" id="PS51424">
    <property type="entry name" value="ROC"/>
    <property type="match status" value="1"/>
</dbReference>
<evidence type="ECO:0000256" key="7">
    <source>
        <dbReference type="ARBA" id="ARBA00023134"/>
    </source>
</evidence>
<dbReference type="Pfam" id="PF16095">
    <property type="entry name" value="COR-A"/>
    <property type="match status" value="1"/>
</dbReference>